<dbReference type="EMBL" id="JARBHA010000001">
    <property type="protein sequence ID" value="KAJ9707896.1"/>
    <property type="molecule type" value="Genomic_DNA"/>
</dbReference>
<sequence>METGFVAVEKIGGRSTVTRCFSKYPLKFIIPRKVGSSITDAVWIYSLTYGGGIVSGDSISCGFTIGDGCTTVLTTQASTKVYKSVGSKCSEQVLEARIGSNALLAVIPDPVTCFSTARYSQKQVFRVFSDSCLVIVDWITSGRHATGEKWDFELYKSSNHIYLDDQPLFLDTVLLEQGSVSSIAERMKDYQVIAMLVLLGPALKHIQNQVQEDVKRMMSEQLRVPSTATGRHRSSDHHLIKPTFIASCSPFGPKGIGVVVRIAATTTESVYSFLRHQLAGMEPLLGVPPYC</sequence>
<dbReference type="HAMAP" id="MF_01384">
    <property type="entry name" value="UreD"/>
    <property type="match status" value="1"/>
</dbReference>
<accession>A0AA39AI20</accession>
<proteinExistence type="inferred from homology"/>
<evidence type="ECO:0000313" key="4">
    <source>
        <dbReference type="Proteomes" id="UP001168098"/>
    </source>
</evidence>
<organism evidence="3 4">
    <name type="scientific">Vitis rotundifolia</name>
    <name type="common">Muscadine grape</name>
    <dbReference type="NCBI Taxonomy" id="103349"/>
    <lineage>
        <taxon>Eukaryota</taxon>
        <taxon>Viridiplantae</taxon>
        <taxon>Streptophyta</taxon>
        <taxon>Embryophyta</taxon>
        <taxon>Tracheophyta</taxon>
        <taxon>Spermatophyta</taxon>
        <taxon>Magnoliopsida</taxon>
        <taxon>eudicotyledons</taxon>
        <taxon>Gunneridae</taxon>
        <taxon>Pentapetalae</taxon>
        <taxon>rosids</taxon>
        <taxon>Vitales</taxon>
        <taxon>Vitaceae</taxon>
        <taxon>Viteae</taxon>
        <taxon>Vitis</taxon>
    </lineage>
</organism>
<dbReference type="Pfam" id="PF01774">
    <property type="entry name" value="UreD"/>
    <property type="match status" value="1"/>
</dbReference>
<dbReference type="InterPro" id="IPR002669">
    <property type="entry name" value="UreD"/>
</dbReference>
<evidence type="ECO:0000256" key="1">
    <source>
        <dbReference type="ARBA" id="ARBA00007177"/>
    </source>
</evidence>
<evidence type="ECO:0008006" key="5">
    <source>
        <dbReference type="Google" id="ProtNLM"/>
    </source>
</evidence>
<comment type="caution">
    <text evidence="3">The sequence shown here is derived from an EMBL/GenBank/DDBJ whole genome shotgun (WGS) entry which is preliminary data.</text>
</comment>
<dbReference type="Proteomes" id="UP001168098">
    <property type="component" value="Unassembled WGS sequence"/>
</dbReference>
<keyword evidence="4" id="KW-1185">Reference proteome</keyword>
<protein>
    <recommendedName>
        <fullName evidence="5">Urease accessory protein D</fullName>
    </recommendedName>
</protein>
<reference evidence="3 4" key="1">
    <citation type="journal article" date="2023" name="BMC Biotechnol.">
        <title>Vitis rotundifolia cv Carlos genome sequencing.</title>
        <authorList>
            <person name="Huff M."/>
            <person name="Hulse-Kemp A."/>
            <person name="Scheffler B."/>
            <person name="Youngblood R."/>
            <person name="Simpson S."/>
            <person name="Babiker E."/>
            <person name="Staton M."/>
        </authorList>
    </citation>
    <scope>NUCLEOTIDE SEQUENCE [LARGE SCALE GENOMIC DNA]</scope>
    <source>
        <tissue evidence="3">Leaf</tissue>
    </source>
</reference>
<gene>
    <name evidence="3" type="ORF">PVL29_000124</name>
</gene>
<dbReference type="GO" id="GO:0016151">
    <property type="term" value="F:nickel cation binding"/>
    <property type="evidence" value="ECO:0007669"/>
    <property type="project" value="InterPro"/>
</dbReference>
<evidence type="ECO:0000256" key="2">
    <source>
        <dbReference type="ARBA" id="ARBA00023186"/>
    </source>
</evidence>
<comment type="similarity">
    <text evidence="1">Belongs to the UreD family.</text>
</comment>
<keyword evidence="2" id="KW-0143">Chaperone</keyword>
<dbReference type="AlphaFoldDB" id="A0AA39AI20"/>
<evidence type="ECO:0000313" key="3">
    <source>
        <dbReference type="EMBL" id="KAJ9707896.1"/>
    </source>
</evidence>
<name>A0AA39AI20_VITRO</name>
<dbReference type="PANTHER" id="PTHR33643:SF1">
    <property type="entry name" value="UREASE ACCESSORY PROTEIN D"/>
    <property type="match status" value="1"/>
</dbReference>
<dbReference type="PANTHER" id="PTHR33643">
    <property type="entry name" value="UREASE ACCESSORY PROTEIN D"/>
    <property type="match status" value="1"/>
</dbReference>